<dbReference type="Gene3D" id="2.40.30.10">
    <property type="entry name" value="Translation factors"/>
    <property type="match status" value="1"/>
</dbReference>
<gene>
    <name evidence="1" type="ORF">S06H3_53369</name>
</gene>
<dbReference type="EMBL" id="BARV01034021">
    <property type="protein sequence ID" value="GAI56267.1"/>
    <property type="molecule type" value="Genomic_DNA"/>
</dbReference>
<sequence length="103" mass="11629">MIAGINSKSEWKLPEIRKKLEAILKSTSLNDSEIFELKIKEDYENLKKKIIDLGIKLLEKEPNSEENTKILIDHVFPVKGIGTVILGIVKQGKVQSGQMLEIV</sequence>
<name>X1PIY0_9ZZZZ</name>
<dbReference type="SUPFAM" id="SSF50447">
    <property type="entry name" value="Translation proteins"/>
    <property type="match status" value="1"/>
</dbReference>
<dbReference type="InterPro" id="IPR009000">
    <property type="entry name" value="Transl_B-barrel_sf"/>
</dbReference>
<organism evidence="1">
    <name type="scientific">marine sediment metagenome</name>
    <dbReference type="NCBI Taxonomy" id="412755"/>
    <lineage>
        <taxon>unclassified sequences</taxon>
        <taxon>metagenomes</taxon>
        <taxon>ecological metagenomes</taxon>
    </lineage>
</organism>
<proteinExistence type="predicted"/>
<reference evidence="1" key="1">
    <citation type="journal article" date="2014" name="Front. Microbiol.">
        <title>High frequency of phylogenetically diverse reductive dehalogenase-homologous genes in deep subseafloor sedimentary metagenomes.</title>
        <authorList>
            <person name="Kawai M."/>
            <person name="Futagami T."/>
            <person name="Toyoda A."/>
            <person name="Takaki Y."/>
            <person name="Nishi S."/>
            <person name="Hori S."/>
            <person name="Arai W."/>
            <person name="Tsubouchi T."/>
            <person name="Morono Y."/>
            <person name="Uchiyama I."/>
            <person name="Ito T."/>
            <person name="Fujiyama A."/>
            <person name="Inagaki F."/>
            <person name="Takami H."/>
        </authorList>
    </citation>
    <scope>NUCLEOTIDE SEQUENCE</scope>
    <source>
        <strain evidence="1">Expedition CK06-06</strain>
    </source>
</reference>
<protein>
    <recommendedName>
        <fullName evidence="2">Translation elongation factor EFTu-like domain-containing protein</fullName>
    </recommendedName>
</protein>
<dbReference type="AlphaFoldDB" id="X1PIY0"/>
<accession>X1PIY0</accession>
<evidence type="ECO:0008006" key="2">
    <source>
        <dbReference type="Google" id="ProtNLM"/>
    </source>
</evidence>
<comment type="caution">
    <text evidence="1">The sequence shown here is derived from an EMBL/GenBank/DDBJ whole genome shotgun (WGS) entry which is preliminary data.</text>
</comment>
<evidence type="ECO:0000313" key="1">
    <source>
        <dbReference type="EMBL" id="GAI56267.1"/>
    </source>
</evidence>